<dbReference type="EMBL" id="JAKWBI020000144">
    <property type="protein sequence ID" value="KAJ2901635.1"/>
    <property type="molecule type" value="Genomic_DNA"/>
</dbReference>
<reference evidence="3" key="1">
    <citation type="submission" date="2022-07" db="EMBL/GenBank/DDBJ databases">
        <title>Draft genome sequence of Zalerion maritima ATCC 34329, a (micro)plastics degrading marine fungus.</title>
        <authorList>
            <person name="Paco A."/>
            <person name="Goncalves M.F.M."/>
            <person name="Rocha-Santos T.A.P."/>
            <person name="Alves A."/>
        </authorList>
    </citation>
    <scope>NUCLEOTIDE SEQUENCE</scope>
    <source>
        <strain evidence="3">ATCC 34329</strain>
    </source>
</reference>
<name>A0AAD5RQ45_9PEZI</name>
<feature type="region of interest" description="Disordered" evidence="1">
    <location>
        <begin position="104"/>
        <end position="131"/>
    </location>
</feature>
<organism evidence="3 4">
    <name type="scientific">Zalerion maritima</name>
    <dbReference type="NCBI Taxonomy" id="339359"/>
    <lineage>
        <taxon>Eukaryota</taxon>
        <taxon>Fungi</taxon>
        <taxon>Dikarya</taxon>
        <taxon>Ascomycota</taxon>
        <taxon>Pezizomycotina</taxon>
        <taxon>Sordariomycetes</taxon>
        <taxon>Lulworthiomycetidae</taxon>
        <taxon>Lulworthiales</taxon>
        <taxon>Lulworthiaceae</taxon>
        <taxon>Zalerion</taxon>
    </lineage>
</organism>
<accession>A0AAD5RQ45</accession>
<evidence type="ECO:0000313" key="3">
    <source>
        <dbReference type="EMBL" id="KAJ2901635.1"/>
    </source>
</evidence>
<evidence type="ECO:0000256" key="2">
    <source>
        <dbReference type="SAM" id="Phobius"/>
    </source>
</evidence>
<feature type="transmembrane region" description="Helical" evidence="2">
    <location>
        <begin position="138"/>
        <end position="159"/>
    </location>
</feature>
<keyword evidence="4" id="KW-1185">Reference proteome</keyword>
<dbReference type="AlphaFoldDB" id="A0AAD5RQ45"/>
<gene>
    <name evidence="3" type="ORF">MKZ38_001594</name>
</gene>
<keyword evidence="2" id="KW-0472">Membrane</keyword>
<proteinExistence type="predicted"/>
<evidence type="ECO:0000256" key="1">
    <source>
        <dbReference type="SAM" id="MobiDB-lite"/>
    </source>
</evidence>
<comment type="caution">
    <text evidence="3">The sequence shown here is derived from an EMBL/GenBank/DDBJ whole genome shotgun (WGS) entry which is preliminary data.</text>
</comment>
<evidence type="ECO:0000313" key="4">
    <source>
        <dbReference type="Proteomes" id="UP001201980"/>
    </source>
</evidence>
<dbReference type="Proteomes" id="UP001201980">
    <property type="component" value="Unassembled WGS sequence"/>
</dbReference>
<sequence length="180" mass="19701">MVAKMSMLAIVVFILTLMVVILSNTTVGSLVTTSASRTSPDPSSELPRSRKHRRWWHLIDVYRDNCITAYVAEYLEEEPNHIWPGCGDQNDTIYRHAFKRGETPTIDSSSTVDPKITAATEDTSSDSEDHRGLEAKKITGIVVGAVAVAAGVISAYVACRHRKHAVETRRPGPALALGRS</sequence>
<keyword evidence="2" id="KW-1133">Transmembrane helix</keyword>
<keyword evidence="2" id="KW-0812">Transmembrane</keyword>
<protein>
    <submittedName>
        <fullName evidence="3">Uncharacterized protein</fullName>
    </submittedName>
</protein>